<dbReference type="Proteomes" id="UP000028834">
    <property type="component" value="Unassembled WGS sequence"/>
</dbReference>
<evidence type="ECO:0000256" key="10">
    <source>
        <dbReference type="SAM" id="Phobius"/>
    </source>
</evidence>
<evidence type="ECO:0000256" key="4">
    <source>
        <dbReference type="ARBA" id="ARBA00022842"/>
    </source>
</evidence>
<evidence type="ECO:0000256" key="6">
    <source>
        <dbReference type="ARBA" id="ARBA00022989"/>
    </source>
</evidence>
<protein>
    <submittedName>
        <fullName evidence="11">CorA family Mg2+ transporter protein</fullName>
    </submittedName>
</protein>
<dbReference type="PANTHER" id="PTHR13890">
    <property type="entry name" value="RNA SPLICING PROTEIN MRS2, MITOCHONDRIAL"/>
    <property type="match status" value="1"/>
</dbReference>
<keyword evidence="3 10" id="KW-0812">Transmembrane</keyword>
<keyword evidence="8 10" id="KW-0472">Membrane</keyword>
<comment type="caution">
    <text evidence="11">The sequence shown here is derived from an EMBL/GenBank/DDBJ whole genome shotgun (WGS) entry which is preliminary data.</text>
</comment>
<dbReference type="PANTHER" id="PTHR13890:SF0">
    <property type="entry name" value="MAGNESIUM TRANSPORTER MRS2 HOMOLOG, MITOCHONDRIAL"/>
    <property type="match status" value="1"/>
</dbReference>
<gene>
    <name evidence="11" type="ORF">TGRUB_235402B</name>
</gene>
<organism evidence="11 12">
    <name type="scientific">Toxoplasma gondii RUB</name>
    <dbReference type="NCBI Taxonomy" id="935652"/>
    <lineage>
        <taxon>Eukaryota</taxon>
        <taxon>Sar</taxon>
        <taxon>Alveolata</taxon>
        <taxon>Apicomplexa</taxon>
        <taxon>Conoidasida</taxon>
        <taxon>Coccidia</taxon>
        <taxon>Eucoccidiorida</taxon>
        <taxon>Eimeriorina</taxon>
        <taxon>Sarcocystidae</taxon>
        <taxon>Toxoplasma</taxon>
    </lineage>
</organism>
<accession>A0A086M0T5</accession>
<dbReference type="EMBL" id="AFYV02001264">
    <property type="protein sequence ID" value="KFG62503.1"/>
    <property type="molecule type" value="Genomic_DNA"/>
</dbReference>
<feature type="compositionally biased region" description="Low complexity" evidence="9">
    <location>
        <begin position="223"/>
        <end position="233"/>
    </location>
</feature>
<feature type="region of interest" description="Disordered" evidence="9">
    <location>
        <begin position="217"/>
        <end position="241"/>
    </location>
</feature>
<feature type="compositionally biased region" description="Basic and acidic residues" evidence="9">
    <location>
        <begin position="292"/>
        <end position="308"/>
    </location>
</feature>
<comment type="subcellular location">
    <subcellularLocation>
        <location evidence="1">Membrane</location>
        <topology evidence="1">Multi-pass membrane protein</topology>
    </subcellularLocation>
</comment>
<dbReference type="Gene3D" id="1.20.58.340">
    <property type="entry name" value="Magnesium transport protein CorA, transmembrane region"/>
    <property type="match status" value="1"/>
</dbReference>
<name>A0A086M0T5_TOXGO</name>
<dbReference type="VEuPathDB" id="ToxoDB:TGRUB_235402B"/>
<evidence type="ECO:0000256" key="1">
    <source>
        <dbReference type="ARBA" id="ARBA00004141"/>
    </source>
</evidence>
<evidence type="ECO:0000313" key="12">
    <source>
        <dbReference type="Proteomes" id="UP000028834"/>
    </source>
</evidence>
<evidence type="ECO:0000256" key="8">
    <source>
        <dbReference type="ARBA" id="ARBA00023136"/>
    </source>
</evidence>
<proteinExistence type="predicted"/>
<dbReference type="InterPro" id="IPR039204">
    <property type="entry name" value="MRS2-like"/>
</dbReference>
<evidence type="ECO:0000256" key="3">
    <source>
        <dbReference type="ARBA" id="ARBA00022692"/>
    </source>
</evidence>
<keyword evidence="5" id="KW-0809">Transit peptide</keyword>
<evidence type="ECO:0000313" key="11">
    <source>
        <dbReference type="EMBL" id="KFG62503.1"/>
    </source>
</evidence>
<feature type="region of interest" description="Disordered" evidence="9">
    <location>
        <begin position="259"/>
        <end position="312"/>
    </location>
</feature>
<feature type="transmembrane region" description="Helical" evidence="10">
    <location>
        <begin position="379"/>
        <end position="403"/>
    </location>
</feature>
<dbReference type="OrthoDB" id="332794at2759"/>
<keyword evidence="7" id="KW-0406">Ion transport</keyword>
<dbReference type="Pfam" id="PF22099">
    <property type="entry name" value="MRS2-like"/>
    <property type="match status" value="1"/>
</dbReference>
<evidence type="ECO:0000256" key="9">
    <source>
        <dbReference type="SAM" id="MobiDB-lite"/>
    </source>
</evidence>
<sequence>SLPRDRLPFELRALEALFAVALGSLEALTKDYVDRVRLTIATLEQESTAVSRTSRNNASNVWSLATADATLFTLVHSPSLHQLMVLKNLLQDIEARLEAFRGCLSKLLSDDGDMADMYLTDRLVYTIPHAREDHADVELLLEGCLQQVDELQYDILTAKRCVIHHEELTKMHLDVCRNAYMQMNVKISLFSLTTSVAAVIAGIFGMNLPLFDSQAAPAHHEPLSSSGHSLSSSRGEENAEKAIPSAIERQQATVEVATGSALAPSASSEQKQGLTTSSLSSQDVSCCGSRSRSCDEAGGRSAGERGETRVWSASSVASPSTLPHSLSRPEHLLAAFFPSVLASSRSGVSTGCLSSLWESVAVEEWQEAMRARRQAFSRWIVDHSFFLVSGFLILPTCACGFVFCNRLARVFALHGCSSELSMGRSQQRTTPMSKLASFFARPKAETGAFLSRKKAIRRPLFIFPALFSFNRHAARNMPFPPSTEMPTRPQSEGKREGK</sequence>
<dbReference type="AlphaFoldDB" id="A0A086M0T5"/>
<keyword evidence="6 10" id="KW-1133">Transmembrane helix</keyword>
<reference evidence="11 12" key="1">
    <citation type="submission" date="2014-05" db="EMBL/GenBank/DDBJ databases">
        <authorList>
            <person name="Sibley D."/>
            <person name="Venepally P."/>
            <person name="Karamycheva S."/>
            <person name="Hadjithomas M."/>
            <person name="Khan A."/>
            <person name="Brunk B."/>
            <person name="Roos D."/>
            <person name="Caler E."/>
            <person name="Lorenzi H."/>
        </authorList>
    </citation>
    <scope>NUCLEOTIDE SEQUENCE [LARGE SCALE GENOMIC DNA]</scope>
    <source>
        <strain evidence="11 12">RUB</strain>
    </source>
</reference>
<dbReference type="GO" id="GO:0016020">
    <property type="term" value="C:membrane"/>
    <property type="evidence" value="ECO:0007669"/>
    <property type="project" value="UniProtKB-SubCell"/>
</dbReference>
<feature type="non-terminal residue" evidence="11">
    <location>
        <position position="1"/>
    </location>
</feature>
<feature type="compositionally biased region" description="Polar residues" evidence="9">
    <location>
        <begin position="265"/>
        <end position="291"/>
    </location>
</feature>
<keyword evidence="2" id="KW-0813">Transport</keyword>
<evidence type="ECO:0000256" key="2">
    <source>
        <dbReference type="ARBA" id="ARBA00022448"/>
    </source>
</evidence>
<keyword evidence="4" id="KW-0460">Magnesium</keyword>
<dbReference type="GO" id="GO:0015095">
    <property type="term" value="F:magnesium ion transmembrane transporter activity"/>
    <property type="evidence" value="ECO:0007669"/>
    <property type="project" value="TreeGrafter"/>
</dbReference>
<feature type="region of interest" description="Disordered" evidence="9">
    <location>
        <begin position="477"/>
        <end position="498"/>
    </location>
</feature>
<evidence type="ECO:0000256" key="7">
    <source>
        <dbReference type="ARBA" id="ARBA00023065"/>
    </source>
</evidence>
<evidence type="ECO:0000256" key="5">
    <source>
        <dbReference type="ARBA" id="ARBA00022946"/>
    </source>
</evidence>